<organism evidence="5 6">
    <name type="scientific">Nocardioides oleivorans</name>
    <dbReference type="NCBI Taxonomy" id="273676"/>
    <lineage>
        <taxon>Bacteria</taxon>
        <taxon>Bacillati</taxon>
        <taxon>Actinomycetota</taxon>
        <taxon>Actinomycetes</taxon>
        <taxon>Propionibacteriales</taxon>
        <taxon>Nocardioidaceae</taxon>
        <taxon>Nocardioides</taxon>
    </lineage>
</organism>
<evidence type="ECO:0000256" key="3">
    <source>
        <dbReference type="ARBA" id="ARBA00023239"/>
    </source>
</evidence>
<dbReference type="EMBL" id="SDWT01000004">
    <property type="protein sequence ID" value="RYB90489.1"/>
    <property type="molecule type" value="Genomic_DNA"/>
</dbReference>
<name>A0A4Q2RRV9_9ACTN</name>
<dbReference type="Gene3D" id="3.90.226.10">
    <property type="entry name" value="2-enoyl-CoA Hydratase, Chain A, domain 1"/>
    <property type="match status" value="1"/>
</dbReference>
<dbReference type="InterPro" id="IPR001753">
    <property type="entry name" value="Enoyl-CoA_hydra/iso"/>
</dbReference>
<reference evidence="5 6" key="1">
    <citation type="submission" date="2019-01" db="EMBL/GenBank/DDBJ databases">
        <title>Novel species of Nocardioides.</title>
        <authorList>
            <person name="Liu Q."/>
            <person name="Xin Y.-H."/>
        </authorList>
    </citation>
    <scope>NUCLEOTIDE SEQUENCE [LARGE SCALE GENOMIC DNA]</scope>
    <source>
        <strain evidence="5 6">CGMCC 4.6882</strain>
    </source>
</reference>
<evidence type="ECO:0000256" key="2">
    <source>
        <dbReference type="ARBA" id="ARBA00023098"/>
    </source>
</evidence>
<dbReference type="GO" id="GO:0016853">
    <property type="term" value="F:isomerase activity"/>
    <property type="evidence" value="ECO:0007669"/>
    <property type="project" value="UniProtKB-KW"/>
</dbReference>
<dbReference type="RefSeq" id="WP_129402159.1">
    <property type="nucleotide sequence ID" value="NZ_SDWT01000004.1"/>
</dbReference>
<evidence type="ECO:0000256" key="1">
    <source>
        <dbReference type="ARBA" id="ARBA00005254"/>
    </source>
</evidence>
<gene>
    <name evidence="5" type="ORF">EUA93_20300</name>
</gene>
<dbReference type="SUPFAM" id="SSF52096">
    <property type="entry name" value="ClpP/crotonase"/>
    <property type="match status" value="1"/>
</dbReference>
<keyword evidence="2" id="KW-0443">Lipid metabolism</keyword>
<dbReference type="InterPro" id="IPR029045">
    <property type="entry name" value="ClpP/crotonase-like_dom_sf"/>
</dbReference>
<proteinExistence type="inferred from homology"/>
<protein>
    <submittedName>
        <fullName evidence="5">Enoyl-CoA hydratase/isomerase family protein</fullName>
    </submittedName>
</protein>
<dbReference type="InterPro" id="IPR018376">
    <property type="entry name" value="Enoyl-CoA_hyd/isom_CS"/>
</dbReference>
<comment type="caution">
    <text evidence="5">The sequence shown here is derived from an EMBL/GenBank/DDBJ whole genome shotgun (WGS) entry which is preliminary data.</text>
</comment>
<dbReference type="GO" id="GO:0016829">
    <property type="term" value="F:lyase activity"/>
    <property type="evidence" value="ECO:0007669"/>
    <property type="project" value="UniProtKB-KW"/>
</dbReference>
<dbReference type="Proteomes" id="UP000294071">
    <property type="component" value="Unassembled WGS sequence"/>
</dbReference>
<dbReference type="CDD" id="cd06558">
    <property type="entry name" value="crotonase-like"/>
    <property type="match status" value="1"/>
</dbReference>
<dbReference type="OrthoDB" id="341912at2"/>
<dbReference type="Pfam" id="PF00378">
    <property type="entry name" value="ECH_1"/>
    <property type="match status" value="1"/>
</dbReference>
<keyword evidence="5" id="KW-0413">Isomerase</keyword>
<evidence type="ECO:0000313" key="5">
    <source>
        <dbReference type="EMBL" id="RYB90489.1"/>
    </source>
</evidence>
<dbReference type="AlphaFoldDB" id="A0A4Q2RRV9"/>
<evidence type="ECO:0000256" key="4">
    <source>
        <dbReference type="RuleBase" id="RU003707"/>
    </source>
</evidence>
<accession>A0A4Q2RRV9</accession>
<dbReference type="PANTHER" id="PTHR11941">
    <property type="entry name" value="ENOYL-COA HYDRATASE-RELATED"/>
    <property type="match status" value="1"/>
</dbReference>
<evidence type="ECO:0000313" key="6">
    <source>
        <dbReference type="Proteomes" id="UP000294071"/>
    </source>
</evidence>
<keyword evidence="3" id="KW-0456">Lyase</keyword>
<dbReference type="PANTHER" id="PTHR11941:SF169">
    <property type="entry name" value="(7AS)-7A-METHYL-1,5-DIOXO-2,3,5,6,7,7A-HEXAHYDRO-1H-INDENE-CARBOXYL-COA HYDROLASE"/>
    <property type="match status" value="1"/>
</dbReference>
<dbReference type="GO" id="GO:0006635">
    <property type="term" value="P:fatty acid beta-oxidation"/>
    <property type="evidence" value="ECO:0007669"/>
    <property type="project" value="TreeGrafter"/>
</dbReference>
<dbReference type="PROSITE" id="PS00166">
    <property type="entry name" value="ENOYL_COA_HYDRATASE"/>
    <property type="match status" value="1"/>
</dbReference>
<comment type="similarity">
    <text evidence="1 4">Belongs to the enoyl-CoA hydratase/isomerase family.</text>
</comment>
<sequence length="260" mass="27418">MTPEDLAAVGLRLDLDGPIATVTLDRPEVRNAQTPAMWIALGELGRSLPDDVRVVVVTGEGGTFSAGLDRAMLDPGTAGQESVVGLLTLGDDEASARIDAFQQGFTWLRDPRFVSIAKVRGHAIGAGFQLALSCDLRIVCDDVKLSMKESALGLVPDLTGTKPLVEHVGYARALEICATARVVGAEEAVRIGLAQASYAPADLDAAVAELAAALLAPMPGVVSETKALLQGAAERDLDKQRRLEREAQVRRFRALAEALG</sequence>
<keyword evidence="6" id="KW-1185">Reference proteome</keyword>